<evidence type="ECO:0000256" key="6">
    <source>
        <dbReference type="RuleBase" id="RU362125"/>
    </source>
</evidence>
<dbReference type="GO" id="GO:0003995">
    <property type="term" value="F:acyl-CoA dehydrogenase activity"/>
    <property type="evidence" value="ECO:0007669"/>
    <property type="project" value="InterPro"/>
</dbReference>
<keyword evidence="11" id="KW-1185">Reference proteome</keyword>
<dbReference type="Pfam" id="PF02770">
    <property type="entry name" value="Acyl-CoA_dh_M"/>
    <property type="match status" value="1"/>
</dbReference>
<dbReference type="InterPro" id="IPR006091">
    <property type="entry name" value="Acyl-CoA_Oxase/DH_mid-dom"/>
</dbReference>
<protein>
    <submittedName>
        <fullName evidence="10">Acyl-CoA dehydrogenase</fullName>
    </submittedName>
</protein>
<dbReference type="PANTHER" id="PTHR43884">
    <property type="entry name" value="ACYL-COA DEHYDROGENASE"/>
    <property type="match status" value="1"/>
</dbReference>
<dbReference type="InterPro" id="IPR037069">
    <property type="entry name" value="AcylCoA_DH/ox_N_sf"/>
</dbReference>
<name>A0A5B1MBM5_9ACTN</name>
<dbReference type="Gene3D" id="2.40.110.10">
    <property type="entry name" value="Butyryl-CoA Dehydrogenase, subunit A, domain 2"/>
    <property type="match status" value="1"/>
</dbReference>
<reference evidence="10 11" key="1">
    <citation type="submission" date="2019-09" db="EMBL/GenBank/DDBJ databases">
        <title>Nocardioides panacisoli sp. nov., isolated from the soil of a ginseng field.</title>
        <authorList>
            <person name="Cho C."/>
        </authorList>
    </citation>
    <scope>NUCLEOTIDE SEQUENCE [LARGE SCALE GENOMIC DNA]</scope>
    <source>
        <strain evidence="10 11">BN140041</strain>
    </source>
</reference>
<comment type="similarity">
    <text evidence="2 6">Belongs to the acyl-CoA dehydrogenase family.</text>
</comment>
<dbReference type="FunFam" id="1.20.140.10:FF:000001">
    <property type="entry name" value="Acyl-CoA dehydrogenase"/>
    <property type="match status" value="1"/>
</dbReference>
<organism evidence="10 11">
    <name type="scientific">Nocardioides antri</name>
    <dbReference type="NCBI Taxonomy" id="2607659"/>
    <lineage>
        <taxon>Bacteria</taxon>
        <taxon>Bacillati</taxon>
        <taxon>Actinomycetota</taxon>
        <taxon>Actinomycetes</taxon>
        <taxon>Propionibacteriales</taxon>
        <taxon>Nocardioidaceae</taxon>
        <taxon>Nocardioides</taxon>
    </lineage>
</organism>
<sequence>MYAWNETELAIQDAVRQFVDTEIRPRREELEFGGTPPYDVLRKLWTTFGIDVMASDALTSLLEKERSGGERAFGSLTGGGDQAGMGVILVKELCRVSPGLVGCFGVSLGLAASTILARGTLRQKKRWLPRLVTLEEIGAWALTEPGSGSDAFGAMRTCVRRDGDEYVLNGQKTFITNGPYADTVVVYAKLDEPGVDPRERRILTFVLDAGMPGFTQGKPFRKMGFHSSPTGELFFDDVRLGRDRLLGETEDHDTGDGRDSARRGFVAERTGVAAMSLGIIEECLDVCTAYAKERVQFGHAIADYQLIQLKLAKMEIARVNVQNMVFRTLEMAKDGKQPSLAEASAIKVYSSQAATDVAMDAVQLFGGNGYMSEYPVEQLARDAKSLMIYAGSNEVQITHVARGVLGRDDEA</sequence>
<evidence type="ECO:0000259" key="8">
    <source>
        <dbReference type="Pfam" id="PF02770"/>
    </source>
</evidence>
<dbReference type="Gene3D" id="1.10.540.10">
    <property type="entry name" value="Acyl-CoA dehydrogenase/oxidase, N-terminal domain"/>
    <property type="match status" value="1"/>
</dbReference>
<reference evidence="10 11" key="2">
    <citation type="submission" date="2019-09" db="EMBL/GenBank/DDBJ databases">
        <authorList>
            <person name="Jin C."/>
        </authorList>
    </citation>
    <scope>NUCLEOTIDE SEQUENCE [LARGE SCALE GENOMIC DNA]</scope>
    <source>
        <strain evidence="10 11">BN140041</strain>
    </source>
</reference>
<proteinExistence type="inferred from homology"/>
<dbReference type="InterPro" id="IPR009075">
    <property type="entry name" value="AcylCo_DH/oxidase_C"/>
</dbReference>
<feature type="domain" description="Acyl-CoA oxidase/dehydrogenase middle" evidence="8">
    <location>
        <begin position="139"/>
        <end position="238"/>
    </location>
</feature>
<dbReference type="InterPro" id="IPR013786">
    <property type="entry name" value="AcylCoA_DH/ox_N"/>
</dbReference>
<dbReference type="InterPro" id="IPR046373">
    <property type="entry name" value="Acyl-CoA_Oxase/DH_mid-dom_sf"/>
</dbReference>
<dbReference type="EMBL" id="VUJW01000001">
    <property type="protein sequence ID" value="KAA1429419.1"/>
    <property type="molecule type" value="Genomic_DNA"/>
</dbReference>
<dbReference type="FunFam" id="2.40.110.10:FF:000002">
    <property type="entry name" value="Acyl-CoA dehydrogenase fadE12"/>
    <property type="match status" value="1"/>
</dbReference>
<evidence type="ECO:0000256" key="2">
    <source>
        <dbReference type="ARBA" id="ARBA00009347"/>
    </source>
</evidence>
<dbReference type="AlphaFoldDB" id="A0A5B1MBM5"/>
<dbReference type="RefSeq" id="WP_149749041.1">
    <property type="nucleotide sequence ID" value="NZ_VUJW01000001.1"/>
</dbReference>
<evidence type="ECO:0000256" key="1">
    <source>
        <dbReference type="ARBA" id="ARBA00001974"/>
    </source>
</evidence>
<evidence type="ECO:0000256" key="4">
    <source>
        <dbReference type="ARBA" id="ARBA00022827"/>
    </source>
</evidence>
<gene>
    <name evidence="10" type="ORF">F0U47_04335</name>
</gene>
<dbReference type="Pfam" id="PF02771">
    <property type="entry name" value="Acyl-CoA_dh_N"/>
    <property type="match status" value="1"/>
</dbReference>
<evidence type="ECO:0000256" key="5">
    <source>
        <dbReference type="ARBA" id="ARBA00023002"/>
    </source>
</evidence>
<keyword evidence="5 6" id="KW-0560">Oxidoreductase</keyword>
<dbReference type="Gene3D" id="1.20.140.10">
    <property type="entry name" value="Butyryl-CoA Dehydrogenase, subunit A, domain 3"/>
    <property type="match status" value="1"/>
</dbReference>
<keyword evidence="3 6" id="KW-0285">Flavoprotein</keyword>
<evidence type="ECO:0000259" key="7">
    <source>
        <dbReference type="Pfam" id="PF00441"/>
    </source>
</evidence>
<keyword evidence="4 6" id="KW-0274">FAD</keyword>
<dbReference type="InterPro" id="IPR006089">
    <property type="entry name" value="Acyl-CoA_DH_CS"/>
</dbReference>
<comment type="cofactor">
    <cofactor evidence="1 6">
        <name>FAD</name>
        <dbReference type="ChEBI" id="CHEBI:57692"/>
    </cofactor>
</comment>
<dbReference type="Proteomes" id="UP000324351">
    <property type="component" value="Unassembled WGS sequence"/>
</dbReference>
<dbReference type="GO" id="GO:0050660">
    <property type="term" value="F:flavin adenine dinucleotide binding"/>
    <property type="evidence" value="ECO:0007669"/>
    <property type="project" value="InterPro"/>
</dbReference>
<feature type="domain" description="Acyl-CoA dehydrogenase/oxidase C-terminal" evidence="7">
    <location>
        <begin position="255"/>
        <end position="405"/>
    </location>
</feature>
<dbReference type="PROSITE" id="PS00072">
    <property type="entry name" value="ACYL_COA_DH_1"/>
    <property type="match status" value="1"/>
</dbReference>
<dbReference type="SUPFAM" id="SSF56645">
    <property type="entry name" value="Acyl-CoA dehydrogenase NM domain-like"/>
    <property type="match status" value="1"/>
</dbReference>
<evidence type="ECO:0000259" key="9">
    <source>
        <dbReference type="Pfam" id="PF02771"/>
    </source>
</evidence>
<accession>A0A5B1MBM5</accession>
<dbReference type="InterPro" id="IPR036250">
    <property type="entry name" value="AcylCo_DH-like_C"/>
</dbReference>
<dbReference type="SUPFAM" id="SSF47203">
    <property type="entry name" value="Acyl-CoA dehydrogenase C-terminal domain-like"/>
    <property type="match status" value="1"/>
</dbReference>
<feature type="domain" description="Acyl-CoA dehydrogenase/oxidase N-terminal" evidence="9">
    <location>
        <begin position="78"/>
        <end position="134"/>
    </location>
</feature>
<evidence type="ECO:0000256" key="3">
    <source>
        <dbReference type="ARBA" id="ARBA00022630"/>
    </source>
</evidence>
<comment type="caution">
    <text evidence="10">The sequence shown here is derived from an EMBL/GenBank/DDBJ whole genome shotgun (WGS) entry which is preliminary data.</text>
</comment>
<dbReference type="Pfam" id="PF00441">
    <property type="entry name" value="Acyl-CoA_dh_1"/>
    <property type="match status" value="1"/>
</dbReference>
<evidence type="ECO:0000313" key="10">
    <source>
        <dbReference type="EMBL" id="KAA1429419.1"/>
    </source>
</evidence>
<dbReference type="PANTHER" id="PTHR43884:SF12">
    <property type="entry name" value="ISOVALERYL-COA DEHYDROGENASE, MITOCHONDRIAL-RELATED"/>
    <property type="match status" value="1"/>
</dbReference>
<dbReference type="InterPro" id="IPR009100">
    <property type="entry name" value="AcylCoA_DH/oxidase_NM_dom_sf"/>
</dbReference>
<evidence type="ECO:0000313" key="11">
    <source>
        <dbReference type="Proteomes" id="UP000324351"/>
    </source>
</evidence>